<keyword evidence="1" id="KW-0805">Transcription regulation</keyword>
<dbReference type="InterPro" id="IPR004827">
    <property type="entry name" value="bZIP"/>
</dbReference>
<dbReference type="CDD" id="cd12193">
    <property type="entry name" value="bZIP_GCN4"/>
    <property type="match status" value="1"/>
</dbReference>
<evidence type="ECO:0000259" key="6">
    <source>
        <dbReference type="PROSITE" id="PS00036"/>
    </source>
</evidence>
<protein>
    <recommendedName>
        <fullName evidence="6">BZIP domain-containing protein</fullName>
    </recommendedName>
</protein>
<dbReference type="AlphaFoldDB" id="A0A167M4G7"/>
<gene>
    <name evidence="7" type="ORF">CALVIDRAFT_113191</name>
</gene>
<evidence type="ECO:0000256" key="2">
    <source>
        <dbReference type="ARBA" id="ARBA00023125"/>
    </source>
</evidence>
<dbReference type="InterPro" id="IPR046347">
    <property type="entry name" value="bZIP_sf"/>
</dbReference>
<reference evidence="7 8" key="1">
    <citation type="journal article" date="2016" name="Mol. Biol. Evol.">
        <title>Comparative Genomics of Early-Diverging Mushroom-Forming Fungi Provides Insights into the Origins of Lignocellulose Decay Capabilities.</title>
        <authorList>
            <person name="Nagy L.G."/>
            <person name="Riley R."/>
            <person name="Tritt A."/>
            <person name="Adam C."/>
            <person name="Daum C."/>
            <person name="Floudas D."/>
            <person name="Sun H."/>
            <person name="Yadav J.S."/>
            <person name="Pangilinan J."/>
            <person name="Larsson K.H."/>
            <person name="Matsuura K."/>
            <person name="Barry K."/>
            <person name="Labutti K."/>
            <person name="Kuo R."/>
            <person name="Ohm R.A."/>
            <person name="Bhattacharya S.S."/>
            <person name="Shirouzu T."/>
            <person name="Yoshinaga Y."/>
            <person name="Martin F.M."/>
            <person name="Grigoriev I.V."/>
            <person name="Hibbett D.S."/>
        </authorList>
    </citation>
    <scope>NUCLEOTIDE SEQUENCE [LARGE SCALE GENOMIC DNA]</scope>
    <source>
        <strain evidence="7 8">TUFC12733</strain>
    </source>
</reference>
<keyword evidence="3" id="KW-0804">Transcription</keyword>
<dbReference type="Proteomes" id="UP000076738">
    <property type="component" value="Unassembled WGS sequence"/>
</dbReference>
<dbReference type="PROSITE" id="PS00036">
    <property type="entry name" value="BZIP_BASIC"/>
    <property type="match status" value="1"/>
</dbReference>
<dbReference type="InterPro" id="IPR004826">
    <property type="entry name" value="bZIP_Maf"/>
</dbReference>
<evidence type="ECO:0000256" key="1">
    <source>
        <dbReference type="ARBA" id="ARBA00023015"/>
    </source>
</evidence>
<feature type="domain" description="BZIP" evidence="6">
    <location>
        <begin position="179"/>
        <end position="194"/>
    </location>
</feature>
<evidence type="ECO:0000313" key="8">
    <source>
        <dbReference type="Proteomes" id="UP000076738"/>
    </source>
</evidence>
<feature type="region of interest" description="Disordered" evidence="5">
    <location>
        <begin position="91"/>
        <end position="139"/>
    </location>
</feature>
<proteinExistence type="predicted"/>
<sequence>MTHMISSSGPPDHSARASLFTTITLPTIDRHMWLPTMPIPSIDRTQQQPSLAPAPASTNGSPAPALNRNGAPSLSSATIASAAYGGAARGQYEEKPHGYSGFRKGLEPDMLRPVDAPPEPRTTSISPSADGTERIDSSSVSDVIMNNDDSRAQYRGDSMSTSPPDADSVVARMQADRARRRSQNTLAARRSRARKLDTMLKLETERDSALARVADLEERLTNALAENAALRGRLNMVETRGGS</sequence>
<evidence type="ECO:0000313" key="7">
    <source>
        <dbReference type="EMBL" id="KZO96325.1"/>
    </source>
</evidence>
<accession>A0A167M4G7</accession>
<organism evidence="7 8">
    <name type="scientific">Calocera viscosa (strain TUFC12733)</name>
    <dbReference type="NCBI Taxonomy" id="1330018"/>
    <lineage>
        <taxon>Eukaryota</taxon>
        <taxon>Fungi</taxon>
        <taxon>Dikarya</taxon>
        <taxon>Basidiomycota</taxon>
        <taxon>Agaricomycotina</taxon>
        <taxon>Dacrymycetes</taxon>
        <taxon>Dacrymycetales</taxon>
        <taxon>Dacrymycetaceae</taxon>
        <taxon>Calocera</taxon>
    </lineage>
</organism>
<feature type="region of interest" description="Disordered" evidence="5">
    <location>
        <begin position="39"/>
        <end position="72"/>
    </location>
</feature>
<dbReference type="GO" id="GO:0003700">
    <property type="term" value="F:DNA-binding transcription factor activity"/>
    <property type="evidence" value="ECO:0007669"/>
    <property type="project" value="InterPro"/>
</dbReference>
<dbReference type="SUPFAM" id="SSF57959">
    <property type="entry name" value="Leucine zipper domain"/>
    <property type="match status" value="1"/>
</dbReference>
<dbReference type="GO" id="GO:0003677">
    <property type="term" value="F:DNA binding"/>
    <property type="evidence" value="ECO:0007669"/>
    <property type="project" value="UniProtKB-KW"/>
</dbReference>
<dbReference type="EMBL" id="KV417284">
    <property type="protein sequence ID" value="KZO96325.1"/>
    <property type="molecule type" value="Genomic_DNA"/>
</dbReference>
<feature type="coiled-coil region" evidence="4">
    <location>
        <begin position="199"/>
        <end position="233"/>
    </location>
</feature>
<dbReference type="OrthoDB" id="2257100at2759"/>
<evidence type="ECO:0000256" key="4">
    <source>
        <dbReference type="SAM" id="Coils"/>
    </source>
</evidence>
<dbReference type="STRING" id="1330018.A0A167M4G7"/>
<dbReference type="Pfam" id="PF03131">
    <property type="entry name" value="bZIP_Maf"/>
    <property type="match status" value="1"/>
</dbReference>
<keyword evidence="2" id="KW-0238">DNA-binding</keyword>
<evidence type="ECO:0000256" key="5">
    <source>
        <dbReference type="SAM" id="MobiDB-lite"/>
    </source>
</evidence>
<keyword evidence="8" id="KW-1185">Reference proteome</keyword>
<evidence type="ECO:0000256" key="3">
    <source>
        <dbReference type="ARBA" id="ARBA00023163"/>
    </source>
</evidence>
<keyword evidence="4" id="KW-0175">Coiled coil</keyword>
<feature type="compositionally biased region" description="Polar residues" evidence="5">
    <location>
        <begin position="43"/>
        <end position="61"/>
    </location>
</feature>
<name>A0A167M4G7_CALVF</name>